<protein>
    <submittedName>
        <fullName evidence="1">Uncharacterized protein</fullName>
    </submittedName>
</protein>
<evidence type="ECO:0000313" key="1">
    <source>
        <dbReference type="EMBL" id="KAK9152435.1"/>
    </source>
</evidence>
<dbReference type="EMBL" id="JBBNAF010000004">
    <property type="protein sequence ID" value="KAK9152435.1"/>
    <property type="molecule type" value="Genomic_DNA"/>
</dbReference>
<dbReference type="InterPro" id="IPR025886">
    <property type="entry name" value="PP2-like"/>
</dbReference>
<name>A0AAP0KI01_9MAGN</name>
<evidence type="ECO:0000313" key="2">
    <source>
        <dbReference type="Proteomes" id="UP001420932"/>
    </source>
</evidence>
<organism evidence="1 2">
    <name type="scientific">Stephania yunnanensis</name>
    <dbReference type="NCBI Taxonomy" id="152371"/>
    <lineage>
        <taxon>Eukaryota</taxon>
        <taxon>Viridiplantae</taxon>
        <taxon>Streptophyta</taxon>
        <taxon>Embryophyta</taxon>
        <taxon>Tracheophyta</taxon>
        <taxon>Spermatophyta</taxon>
        <taxon>Magnoliopsida</taxon>
        <taxon>Ranunculales</taxon>
        <taxon>Menispermaceae</taxon>
        <taxon>Menispermoideae</taxon>
        <taxon>Cissampelideae</taxon>
        <taxon>Stephania</taxon>
    </lineage>
</organism>
<accession>A0AAP0KI01</accession>
<dbReference type="PANTHER" id="PTHR48478">
    <property type="entry name" value="LECTIN-LIKE"/>
    <property type="match status" value="1"/>
</dbReference>
<gene>
    <name evidence="1" type="ORF">Syun_010744</name>
</gene>
<sequence>MMGVLTRMMPRRQPIPWWHTGPHLLKPRRPGNPVAGKILKMLWDKYVGGNKDDGTPDEDRLCYPDNYLNIIKESDSNASPDDQLNQITTGIYLDHKKKLYWVDERIGCNCFMLFARSLSITWGNDSRYWDWPCMEDTQSNTMIEMAELRSVFWLEVRGKLNGSYLSPQTNYEVVFVVKLKQEAHGWDRPVTLKLVQPNGKAQQQEVTLENKKREQYIEICVGEFNSGHDEKGELQFALLGNESYIGKSGLTIRGVIIRPKQY</sequence>
<keyword evidence="2" id="KW-1185">Reference proteome</keyword>
<dbReference type="InterPro" id="IPR052147">
    <property type="entry name" value="PP2-like/Lectin"/>
</dbReference>
<dbReference type="AlphaFoldDB" id="A0AAP0KI01"/>
<comment type="caution">
    <text evidence="1">The sequence shown here is derived from an EMBL/GenBank/DDBJ whole genome shotgun (WGS) entry which is preliminary data.</text>
</comment>
<proteinExistence type="predicted"/>
<dbReference type="PANTHER" id="PTHR48478:SF1">
    <property type="entry name" value="LECTIN-LIKE"/>
    <property type="match status" value="1"/>
</dbReference>
<reference evidence="1 2" key="1">
    <citation type="submission" date="2024-01" db="EMBL/GenBank/DDBJ databases">
        <title>Genome assemblies of Stephania.</title>
        <authorList>
            <person name="Yang L."/>
        </authorList>
    </citation>
    <scope>NUCLEOTIDE SEQUENCE [LARGE SCALE GENOMIC DNA]</scope>
    <source>
        <strain evidence="1">YNDBR</strain>
        <tissue evidence="1">Leaf</tissue>
    </source>
</reference>
<dbReference type="Proteomes" id="UP001420932">
    <property type="component" value="Unassembled WGS sequence"/>
</dbReference>
<dbReference type="Pfam" id="PF14299">
    <property type="entry name" value="PP2"/>
    <property type="match status" value="1"/>
</dbReference>
<dbReference type="GO" id="GO:0030246">
    <property type="term" value="F:carbohydrate binding"/>
    <property type="evidence" value="ECO:0007669"/>
    <property type="project" value="InterPro"/>
</dbReference>